<name>A0AA35PX56_9HYPO</name>
<comment type="caution">
    <text evidence="1">The sequence shown here is derived from an EMBL/GenBank/DDBJ whole genome shotgun (WGS) entry which is preliminary data.</text>
</comment>
<sequence>MPEIKSPFVTKQKLQEKTSMTLEIQNPDPSSATKNKSYWIQGIVKNCTHFDIQVRPPAYFYTGRYETWPTEVGAWSVGQFTGVYSDDSIAGVTGGNAWDLHLEQGIWHYKSGVVESATAEDGYDIASEGGNEIVSNNQFYGVDTDGNEMTIIFEVQCSGGQRPVYIINQVVD</sequence>
<keyword evidence="2" id="KW-1185">Reference proteome</keyword>
<gene>
    <name evidence="1" type="ORF">CCHLO57077_00007788</name>
</gene>
<evidence type="ECO:0000313" key="1">
    <source>
        <dbReference type="EMBL" id="CAI6051832.1"/>
    </source>
</evidence>
<protein>
    <submittedName>
        <fullName evidence="1">Uncharacterized protein</fullName>
    </submittedName>
</protein>
<accession>A0AA35PX56</accession>
<evidence type="ECO:0000313" key="2">
    <source>
        <dbReference type="Proteomes" id="UP001160390"/>
    </source>
</evidence>
<proteinExistence type="predicted"/>
<organism evidence="1 2">
    <name type="scientific">Clonostachys chloroleuca</name>
    <dbReference type="NCBI Taxonomy" id="1926264"/>
    <lineage>
        <taxon>Eukaryota</taxon>
        <taxon>Fungi</taxon>
        <taxon>Dikarya</taxon>
        <taxon>Ascomycota</taxon>
        <taxon>Pezizomycotina</taxon>
        <taxon>Sordariomycetes</taxon>
        <taxon>Hypocreomycetidae</taxon>
        <taxon>Hypocreales</taxon>
        <taxon>Bionectriaceae</taxon>
        <taxon>Clonostachys</taxon>
    </lineage>
</organism>
<dbReference type="Proteomes" id="UP001160390">
    <property type="component" value="Unassembled WGS sequence"/>
</dbReference>
<reference evidence="1" key="1">
    <citation type="submission" date="2023-01" db="EMBL/GenBank/DDBJ databases">
        <authorList>
            <person name="Piombo E."/>
        </authorList>
    </citation>
    <scope>NUCLEOTIDE SEQUENCE</scope>
</reference>
<dbReference type="EMBL" id="CABFNP030000612">
    <property type="protein sequence ID" value="CAI6051832.1"/>
    <property type="molecule type" value="Genomic_DNA"/>
</dbReference>
<dbReference type="AlphaFoldDB" id="A0AA35PX56"/>